<dbReference type="CDD" id="cd21696">
    <property type="entry name" value="GINS_B_Psf1"/>
    <property type="match status" value="1"/>
</dbReference>
<dbReference type="EMBL" id="BDHI01000028">
    <property type="protein sequence ID" value="GCB26504.1"/>
    <property type="molecule type" value="Genomic_DNA"/>
</dbReference>
<dbReference type="Gene3D" id="2.60.120.10">
    <property type="entry name" value="Jelly Rolls"/>
    <property type="match status" value="1"/>
</dbReference>
<evidence type="ECO:0000256" key="16">
    <source>
        <dbReference type="SAM" id="Phobius"/>
    </source>
</evidence>
<dbReference type="Gene3D" id="1.20.58.1030">
    <property type="match status" value="1"/>
</dbReference>
<evidence type="ECO:0000256" key="5">
    <source>
        <dbReference type="ARBA" id="ARBA00015143"/>
    </source>
</evidence>
<protein>
    <recommendedName>
        <fullName evidence="5">DNA replication complex GINS protein PSF1</fullName>
    </recommendedName>
    <alternativeName>
        <fullName evidence="14">DNA replication complex GINS protein psf1</fullName>
    </alternativeName>
</protein>
<evidence type="ECO:0000256" key="11">
    <source>
        <dbReference type="ARBA" id="ARBA00022989"/>
    </source>
</evidence>
<dbReference type="InterPro" id="IPR005339">
    <property type="entry name" value="GINS_Psf1"/>
</dbReference>
<dbReference type="InterPro" id="IPR002645">
    <property type="entry name" value="STAS_dom"/>
</dbReference>
<evidence type="ECO:0000256" key="1">
    <source>
        <dbReference type="ARBA" id="ARBA00002340"/>
    </source>
</evidence>
<keyword evidence="6" id="KW-0813">Transport</keyword>
<evidence type="ECO:0000259" key="18">
    <source>
        <dbReference type="PROSITE" id="PS50801"/>
    </source>
</evidence>
<dbReference type="InterPro" id="IPR011547">
    <property type="entry name" value="SLC26A/SulP_dom"/>
</dbReference>
<feature type="transmembrane region" description="Helical" evidence="16">
    <location>
        <begin position="714"/>
        <end position="734"/>
    </location>
</feature>
<evidence type="ECO:0000256" key="8">
    <source>
        <dbReference type="ARBA" id="ARBA00022692"/>
    </source>
</evidence>
<keyword evidence="9" id="KW-0235">DNA replication</keyword>
<feature type="transmembrane region" description="Helical" evidence="16">
    <location>
        <begin position="754"/>
        <end position="786"/>
    </location>
</feature>
<feature type="region of interest" description="Disordered" evidence="15">
    <location>
        <begin position="251"/>
        <end position="270"/>
    </location>
</feature>
<evidence type="ECO:0000256" key="6">
    <source>
        <dbReference type="ARBA" id="ARBA00022448"/>
    </source>
</evidence>
<sequence length="1209" mass="132652">MYGEHGNKLVQHAKRTQALTHLPPYQTELVRSVAREVRDLDRDVAHLLGPFEGSFNPSQEPAVACALLVDHLCMRRNKRCLLAYHRVRAEKLEELCWNGVDLLEQQLPTADEGAAGASGQGNGGYAAMGTASGNHSSLSPEEEEYFRQYSDLLAAYKGQWTDIDLTGSLEPPKDLFIDVRVLKDAGEIQTEYGVINLTKNSQLYVRQGDVERLIAQGFLEHTAHYSTHGLREQTAELASFALSHESNTLPPSLDIFHSSQSPNRPSSPAISFAAQGRTTLEPGPSSVPTTGSSVLTQLMRKPDTPEADRDHRDRASNWDELSESAASEDHSLGGATGGAPATEQTSLLPKTVQAGPFQSYGGTGDVESQAITGNNKTDVLPGAAHKLRMCFCTLTNPKSWDGQTVWRDGIVYPLSFLPSVFLGLLLNILDALSYGMILFPLSEPVFADLGSDGISMFYVSTIISQLVFSCGGSIFKGGIGSEMIEVVPFFHQMAFTILNRVGQDNPQAVLATTILSFSVSSVLTGLVFFLMGTCKLGALIGFFPRHILIGCIGGVGFFLLLTGLEVSARLPGAFDFSLGTLERLMQLDTVFLWTTPLLLAVGLLILKRFLRSNFLVGGYFIGVAIVFYIVKFSARVPMDSLRGKGWVFDAPSSSNPWYHFYTLYDFSAVDWSAFLDTIPAMFALTFFGVLHVPINVPALGISTGEDNLNVDRELIAHGVTNALSGFAGSIQNYLVYTNSLLFIDSGGNSRVAGVMLAAATAGIMVIGPVIVGFIPVMVVGALIFLLGIELMQEALVDTWGKLHRHEYLTVVIIVATMGAWDFVVGILVGIILACLSFVVQTSRKSAIRATFSGRFTGSTVRRPPIQQSFLKEAGQQSLIIKLGGYLFFGTIVSVENTMRGLIEEEAFNKRPIRFLILDFSRVYGIDFSAAEAFTRINRILRKRNVQMTISGLDVGGDVGKSLQNVGLFEPVNGVEIFEDLNSALEFCENDYLKVFYSHREALLNGKNKSSAFLEVPTPQGQSHLGDAVVSSPRQQYLQQAARTTLHENEMAVVQPAAWSAMRQPLPLLLQTFQGLTSRNEDFWFKACTYFVRESYAAGTVLYHEGDVPKGFYLLESGMLRAEYELPQGRYFEIIVAGRPCGELPFFSETRRTATVKAEQDCVSWCLTAEKWQTMREREPEIARELLTVSLKLTTERMDSITSYVLTTAA</sequence>
<keyword evidence="11 16" id="KW-1133">Transmembrane helix</keyword>
<dbReference type="CDD" id="cd07042">
    <property type="entry name" value="STAS_SulP_like_sulfate_transporter"/>
    <property type="match status" value="1"/>
</dbReference>
<dbReference type="PROSITE" id="PS50801">
    <property type="entry name" value="STAS"/>
    <property type="match status" value="1"/>
</dbReference>
<keyword evidence="8 16" id="KW-0812">Transmembrane</keyword>
<feature type="transmembrane region" description="Helical" evidence="16">
    <location>
        <begin position="420"/>
        <end position="441"/>
    </location>
</feature>
<dbReference type="Pfam" id="PF00916">
    <property type="entry name" value="Sulfate_transp"/>
    <property type="match status" value="1"/>
</dbReference>
<dbReference type="SUPFAM" id="SSF52091">
    <property type="entry name" value="SpoIIaa-like"/>
    <property type="match status" value="1"/>
</dbReference>
<evidence type="ECO:0000256" key="4">
    <source>
        <dbReference type="ARBA" id="ARBA00006677"/>
    </source>
</evidence>
<dbReference type="FunFam" id="1.20.58.1030:FF:000003">
    <property type="entry name" value="DNA replication complex GINS protein PSF1"/>
    <property type="match status" value="1"/>
</dbReference>
<feature type="compositionally biased region" description="Polar residues" evidence="15">
    <location>
        <begin position="257"/>
        <end position="269"/>
    </location>
</feature>
<feature type="compositionally biased region" description="Basic and acidic residues" evidence="15">
    <location>
        <begin position="300"/>
        <end position="317"/>
    </location>
</feature>
<evidence type="ECO:0000256" key="2">
    <source>
        <dbReference type="ARBA" id="ARBA00004123"/>
    </source>
</evidence>
<dbReference type="CDD" id="cd11710">
    <property type="entry name" value="GINS_A_psf1"/>
    <property type="match status" value="1"/>
</dbReference>
<dbReference type="InterPro" id="IPR052706">
    <property type="entry name" value="Membrane-Transporter-like"/>
</dbReference>
<keyword evidence="10" id="KW-0029">Amino-acid transport</keyword>
<feature type="transmembrane region" description="Helical" evidence="16">
    <location>
        <begin position="453"/>
        <end position="475"/>
    </location>
</feature>
<dbReference type="AlphaFoldDB" id="A0A401L4N6"/>
<evidence type="ECO:0000313" key="20">
    <source>
        <dbReference type="Proteomes" id="UP000286921"/>
    </source>
</evidence>
<feature type="transmembrane region" description="Helical" evidence="16">
    <location>
        <begin position="584"/>
        <end position="606"/>
    </location>
</feature>
<comment type="caution">
    <text evidence="19">The sequence shown here is derived from an EMBL/GenBank/DDBJ whole genome shotgun (WGS) entry which is preliminary data.</text>
</comment>
<feature type="compositionally biased region" description="Low complexity" evidence="15">
    <location>
        <begin position="282"/>
        <end position="294"/>
    </location>
</feature>
<evidence type="ECO:0000259" key="17">
    <source>
        <dbReference type="PROSITE" id="PS50042"/>
    </source>
</evidence>
<dbReference type="GO" id="GO:0000329">
    <property type="term" value="C:fungal-type vacuole membrane"/>
    <property type="evidence" value="ECO:0007669"/>
    <property type="project" value="UniProtKB-ARBA"/>
</dbReference>
<keyword evidence="7" id="KW-0926">Vacuole</keyword>
<dbReference type="GO" id="GO:0034490">
    <property type="term" value="P:basic amino acid transmembrane import into vacuole"/>
    <property type="evidence" value="ECO:0007669"/>
    <property type="project" value="UniProtKB-ARBA"/>
</dbReference>
<dbReference type="GO" id="GO:0006260">
    <property type="term" value="P:DNA replication"/>
    <property type="evidence" value="ECO:0007669"/>
    <property type="project" value="UniProtKB-KW"/>
</dbReference>
<feature type="domain" description="STAS" evidence="18">
    <location>
        <begin position="878"/>
        <end position="987"/>
    </location>
</feature>
<evidence type="ECO:0000256" key="10">
    <source>
        <dbReference type="ARBA" id="ARBA00022970"/>
    </source>
</evidence>
<dbReference type="InterPro" id="IPR000595">
    <property type="entry name" value="cNMP-bd_dom"/>
</dbReference>
<keyword evidence="20" id="KW-1185">Reference proteome</keyword>
<evidence type="ECO:0000256" key="9">
    <source>
        <dbReference type="ARBA" id="ARBA00022705"/>
    </source>
</evidence>
<evidence type="ECO:0000256" key="3">
    <source>
        <dbReference type="ARBA" id="ARBA00004128"/>
    </source>
</evidence>
<dbReference type="Proteomes" id="UP000286921">
    <property type="component" value="Unassembled WGS sequence"/>
</dbReference>
<evidence type="ECO:0000256" key="7">
    <source>
        <dbReference type="ARBA" id="ARBA00022554"/>
    </source>
</evidence>
<feature type="transmembrane region" description="Helical" evidence="16">
    <location>
        <begin position="542"/>
        <end position="564"/>
    </location>
</feature>
<evidence type="ECO:0000256" key="15">
    <source>
        <dbReference type="SAM" id="MobiDB-lite"/>
    </source>
</evidence>
<comment type="similarity">
    <text evidence="4">Belongs to the GINS1/PSF1 family.</text>
</comment>
<dbReference type="InterPro" id="IPR014710">
    <property type="entry name" value="RmlC-like_jellyroll"/>
</dbReference>
<dbReference type="FunFam" id="3.30.750.24:FF:000012">
    <property type="entry name" value="Sulfate transporter family protein"/>
    <property type="match status" value="1"/>
</dbReference>
<dbReference type="Pfam" id="PF01740">
    <property type="entry name" value="STAS"/>
    <property type="match status" value="1"/>
</dbReference>
<dbReference type="InterPro" id="IPR018490">
    <property type="entry name" value="cNMP-bd_dom_sf"/>
</dbReference>
<dbReference type="InterPro" id="IPR036224">
    <property type="entry name" value="GINS_bundle-like_dom_sf"/>
</dbReference>
<evidence type="ECO:0000256" key="12">
    <source>
        <dbReference type="ARBA" id="ARBA00023136"/>
    </source>
</evidence>
<dbReference type="STRING" id="105351.A0A401L4N6"/>
<feature type="region of interest" description="Disordered" evidence="15">
    <location>
        <begin position="277"/>
        <end position="342"/>
    </location>
</feature>
<dbReference type="Pfam" id="PF24997">
    <property type="entry name" value="PSF1_C"/>
    <property type="match status" value="1"/>
</dbReference>
<evidence type="ECO:0000256" key="13">
    <source>
        <dbReference type="ARBA" id="ARBA00023242"/>
    </source>
</evidence>
<dbReference type="CDD" id="cd00038">
    <property type="entry name" value="CAP_ED"/>
    <property type="match status" value="1"/>
</dbReference>
<feature type="transmembrane region" description="Helical" evidence="16">
    <location>
        <begin position="680"/>
        <end position="702"/>
    </location>
</feature>
<dbReference type="InterPro" id="IPR056783">
    <property type="entry name" value="PSF1_C"/>
</dbReference>
<dbReference type="PROSITE" id="PS50042">
    <property type="entry name" value="CNMP_BINDING_3"/>
    <property type="match status" value="1"/>
</dbReference>
<keyword evidence="13" id="KW-0539">Nucleus</keyword>
<dbReference type="SUPFAM" id="SSF158573">
    <property type="entry name" value="GINS helical bundle-like"/>
    <property type="match status" value="1"/>
</dbReference>
<comment type="subcellular location">
    <subcellularLocation>
        <location evidence="2">Nucleus</location>
    </subcellularLocation>
    <subcellularLocation>
        <location evidence="3">Vacuole membrane</location>
        <topology evidence="3">Multi-pass membrane protein</topology>
    </subcellularLocation>
</comment>
<dbReference type="Gene3D" id="3.30.750.24">
    <property type="entry name" value="STAS domain"/>
    <property type="match status" value="1"/>
</dbReference>
<keyword evidence="12 16" id="KW-0472">Membrane</keyword>
<dbReference type="Pfam" id="PF05916">
    <property type="entry name" value="Sld5"/>
    <property type="match status" value="1"/>
</dbReference>
<dbReference type="PANTHER" id="PTHR43310:SF4">
    <property type="entry name" value="AFR304WP"/>
    <property type="match status" value="1"/>
</dbReference>
<feature type="transmembrane region" description="Helical" evidence="16">
    <location>
        <begin position="807"/>
        <end position="839"/>
    </location>
</feature>
<reference evidence="19 20" key="1">
    <citation type="submission" date="2016-09" db="EMBL/GenBank/DDBJ databases">
        <title>Aspergillus awamori IFM 58123T.</title>
        <authorList>
            <person name="Kusuya Y."/>
            <person name="Shimizu M."/>
            <person name="Takahashi H."/>
            <person name="Yaguchi T."/>
        </authorList>
    </citation>
    <scope>NUCLEOTIDE SEQUENCE [LARGE SCALE GENOMIC DNA]</scope>
    <source>
        <strain evidence="19 20">IFM 58123</strain>
    </source>
</reference>
<organism evidence="19 20">
    <name type="scientific">Aspergillus awamori</name>
    <name type="common">Black koji mold</name>
    <dbReference type="NCBI Taxonomy" id="105351"/>
    <lineage>
        <taxon>Eukaryota</taxon>
        <taxon>Fungi</taxon>
        <taxon>Dikarya</taxon>
        <taxon>Ascomycota</taxon>
        <taxon>Pezizomycotina</taxon>
        <taxon>Eurotiomycetes</taxon>
        <taxon>Eurotiomycetidae</taxon>
        <taxon>Eurotiales</taxon>
        <taxon>Aspergillaceae</taxon>
        <taxon>Aspergillus</taxon>
    </lineage>
</organism>
<dbReference type="SMART" id="SM00100">
    <property type="entry name" value="cNMP"/>
    <property type="match status" value="1"/>
</dbReference>
<dbReference type="SUPFAM" id="SSF51206">
    <property type="entry name" value="cAMP-binding domain-like"/>
    <property type="match status" value="1"/>
</dbReference>
<evidence type="ECO:0000256" key="14">
    <source>
        <dbReference type="ARBA" id="ARBA00067388"/>
    </source>
</evidence>
<dbReference type="PANTHER" id="PTHR43310">
    <property type="entry name" value="SULFATE TRANSPORTER YBAR-RELATED"/>
    <property type="match status" value="1"/>
</dbReference>
<feature type="transmembrane region" description="Helical" evidence="16">
    <location>
        <begin position="508"/>
        <end position="530"/>
    </location>
</feature>
<dbReference type="FunFam" id="2.60.120.10:FF:000141">
    <property type="entry name" value="Sulfate transporter family protein"/>
    <property type="match status" value="1"/>
</dbReference>
<feature type="transmembrane region" description="Helical" evidence="16">
    <location>
        <begin position="613"/>
        <end position="630"/>
    </location>
</feature>
<dbReference type="GO" id="GO:0000811">
    <property type="term" value="C:GINS complex"/>
    <property type="evidence" value="ECO:0007669"/>
    <property type="project" value="InterPro"/>
</dbReference>
<dbReference type="Pfam" id="PF00027">
    <property type="entry name" value="cNMP_binding"/>
    <property type="match status" value="1"/>
</dbReference>
<name>A0A401L4N6_ASPAW</name>
<evidence type="ECO:0000313" key="19">
    <source>
        <dbReference type="EMBL" id="GCB26504.1"/>
    </source>
</evidence>
<dbReference type="InterPro" id="IPR021151">
    <property type="entry name" value="GINS_A"/>
</dbReference>
<comment type="function">
    <text evidence="1">The GINS complex plays an essential role in the initiation of DNA replication.</text>
</comment>
<proteinExistence type="inferred from homology"/>
<dbReference type="InterPro" id="IPR036513">
    <property type="entry name" value="STAS_dom_sf"/>
</dbReference>
<accession>A0A401L4N6</accession>
<feature type="domain" description="Cyclic nucleotide-binding" evidence="17">
    <location>
        <begin position="1095"/>
        <end position="1192"/>
    </location>
</feature>
<gene>
    <name evidence="19" type="ORF">AAWM_09389</name>
</gene>